<protein>
    <submittedName>
        <fullName evidence="1">Uncharacterized protein</fullName>
    </submittedName>
</protein>
<organism evidence="1 2">
    <name type="scientific">Meloidogyne enterolobii</name>
    <name type="common">Root-knot nematode worm</name>
    <name type="synonym">Meloidogyne mayaguensis</name>
    <dbReference type="NCBI Taxonomy" id="390850"/>
    <lineage>
        <taxon>Eukaryota</taxon>
        <taxon>Metazoa</taxon>
        <taxon>Ecdysozoa</taxon>
        <taxon>Nematoda</taxon>
        <taxon>Chromadorea</taxon>
        <taxon>Rhabditida</taxon>
        <taxon>Tylenchina</taxon>
        <taxon>Tylenchomorpha</taxon>
        <taxon>Tylenchoidea</taxon>
        <taxon>Meloidogynidae</taxon>
        <taxon>Meloidogyninae</taxon>
        <taxon>Meloidogyne</taxon>
    </lineage>
</organism>
<keyword evidence="2" id="KW-1185">Reference proteome</keyword>
<evidence type="ECO:0000313" key="2">
    <source>
        <dbReference type="Proteomes" id="UP001497535"/>
    </source>
</evidence>
<gene>
    <name evidence="1" type="ORF">MENTE1834_LOCUS31185</name>
</gene>
<sequence length="76" mass="8908">MIAIIELRRLVPKFIRARHFPASCSVAPLWPRAFLGFTPFKLSQLKVSLIDRGMLQITSLLYHRYPFKITKILFSF</sequence>
<dbReference type="Proteomes" id="UP001497535">
    <property type="component" value="Unassembled WGS sequence"/>
</dbReference>
<accession>A0ACB0ZY62</accession>
<name>A0ACB0ZY62_MELEN</name>
<comment type="caution">
    <text evidence="1">The sequence shown here is derived from an EMBL/GenBank/DDBJ whole genome shotgun (WGS) entry which is preliminary data.</text>
</comment>
<reference evidence="1" key="1">
    <citation type="submission" date="2023-11" db="EMBL/GenBank/DDBJ databases">
        <authorList>
            <person name="Poullet M."/>
        </authorList>
    </citation>
    <scope>NUCLEOTIDE SEQUENCE</scope>
    <source>
        <strain evidence="1">E1834</strain>
    </source>
</reference>
<evidence type="ECO:0000313" key="1">
    <source>
        <dbReference type="EMBL" id="CAK5083818.1"/>
    </source>
</evidence>
<proteinExistence type="predicted"/>
<dbReference type="EMBL" id="CAVMJV010000052">
    <property type="protein sequence ID" value="CAK5083818.1"/>
    <property type="molecule type" value="Genomic_DNA"/>
</dbReference>